<comment type="caution">
    <text evidence="2">The sequence shown here is derived from an EMBL/GenBank/DDBJ whole genome shotgun (WGS) entry which is preliminary data.</text>
</comment>
<gene>
    <name evidence="2" type="ORF">ABHD89_000857</name>
</gene>
<evidence type="ECO:0000313" key="2">
    <source>
        <dbReference type="EMBL" id="MET3110469.1"/>
    </source>
</evidence>
<sequence length="68" mass="7363">MYNRRIGGRGFWKSSKGTSGQTEEVMPIIAGVYPIVAKLNIYSVLDITVAASAKCLKAPGVASLFHYE</sequence>
<evidence type="ECO:0000313" key="3">
    <source>
        <dbReference type="Proteomes" id="UP001549019"/>
    </source>
</evidence>
<feature type="region of interest" description="Disordered" evidence="1">
    <location>
        <begin position="1"/>
        <end position="20"/>
    </location>
</feature>
<dbReference type="Proteomes" id="UP001549019">
    <property type="component" value="Unassembled WGS sequence"/>
</dbReference>
<name>A0ABV2E7S6_9STAP</name>
<evidence type="ECO:0000256" key="1">
    <source>
        <dbReference type="SAM" id="MobiDB-lite"/>
    </source>
</evidence>
<dbReference type="EMBL" id="JBDZDV010000001">
    <property type="protein sequence ID" value="MET3110469.1"/>
    <property type="molecule type" value="Genomic_DNA"/>
</dbReference>
<dbReference type="RefSeq" id="WP_230820272.1">
    <property type="nucleotide sequence ID" value="NZ_JAJNCU010000001.1"/>
</dbReference>
<reference evidence="2 3" key="1">
    <citation type="submission" date="2024-05" db="EMBL/GenBank/DDBJ databases">
        <title>Genomic Encyclopedia of Type Strains, Phase IV (KMG-IV): sequencing the most valuable type-strain genomes for metagenomic binning, comparative biology and taxonomic classification.</title>
        <authorList>
            <person name="Goeker M."/>
        </authorList>
    </citation>
    <scope>NUCLEOTIDE SEQUENCE [LARGE SCALE GENOMIC DNA]</scope>
    <source>
        <strain evidence="2 3">DSM 25286</strain>
    </source>
</reference>
<organism evidence="2 3">
    <name type="scientific">Salinicoccus halitifaciens</name>
    <dbReference type="NCBI Taxonomy" id="1073415"/>
    <lineage>
        <taxon>Bacteria</taxon>
        <taxon>Bacillati</taxon>
        <taxon>Bacillota</taxon>
        <taxon>Bacilli</taxon>
        <taxon>Bacillales</taxon>
        <taxon>Staphylococcaceae</taxon>
        <taxon>Salinicoccus</taxon>
    </lineage>
</organism>
<proteinExistence type="predicted"/>
<accession>A0ABV2E7S6</accession>
<keyword evidence="3" id="KW-1185">Reference proteome</keyword>
<protein>
    <submittedName>
        <fullName evidence="2">Uncharacterized protein</fullName>
    </submittedName>
</protein>